<proteinExistence type="predicted"/>
<gene>
    <name evidence="1" type="ORF">IE53DRAFT_338620</name>
</gene>
<organism evidence="1 2">
    <name type="scientific">Violaceomyces palustris</name>
    <dbReference type="NCBI Taxonomy" id="1673888"/>
    <lineage>
        <taxon>Eukaryota</taxon>
        <taxon>Fungi</taxon>
        <taxon>Dikarya</taxon>
        <taxon>Basidiomycota</taxon>
        <taxon>Ustilaginomycotina</taxon>
        <taxon>Ustilaginomycetes</taxon>
        <taxon>Violaceomycetales</taxon>
        <taxon>Violaceomycetaceae</taxon>
        <taxon>Violaceomyces</taxon>
    </lineage>
</organism>
<protein>
    <submittedName>
        <fullName evidence="1">DUF500-domain-containing protein</fullName>
    </submittedName>
</protein>
<accession>A0ACD0P645</accession>
<dbReference type="EMBL" id="KZ819721">
    <property type="protein sequence ID" value="PWN53519.1"/>
    <property type="molecule type" value="Genomic_DNA"/>
</dbReference>
<name>A0ACD0P645_9BASI</name>
<reference evidence="1 2" key="1">
    <citation type="journal article" date="2018" name="Mol. Biol. Evol.">
        <title>Broad Genomic Sampling Reveals a Smut Pathogenic Ancestry of the Fungal Clade Ustilaginomycotina.</title>
        <authorList>
            <person name="Kijpornyongpan T."/>
            <person name="Mondo S.J."/>
            <person name="Barry K."/>
            <person name="Sandor L."/>
            <person name="Lee J."/>
            <person name="Lipzen A."/>
            <person name="Pangilinan J."/>
            <person name="LaButti K."/>
            <person name="Hainaut M."/>
            <person name="Henrissat B."/>
            <person name="Grigoriev I.V."/>
            <person name="Spatafora J.W."/>
            <person name="Aime M.C."/>
        </authorList>
    </citation>
    <scope>NUCLEOTIDE SEQUENCE [LARGE SCALE GENOMIC DNA]</scope>
    <source>
        <strain evidence="1 2">SA 807</strain>
    </source>
</reference>
<sequence length="863" mass="95903">MSRDAPSLPPKDPPLPSTSSPSSSSSSPSHSPQQGSSRWGRWGKVAFDKSIKVSDWAAGYANAGSAKFGAERFFPKSNDFQEELDKCERILRAFTVEGVAAEVKETEVPDGKGSFMKKKRKVLKKIPPSLILRAKGILIYTAMRSGIAPLGGAGGVGLMLARLPDGSWSAPSAITPNNLALGLLLGVDIFDAVLLVNTDRAMESFKSHKVTIGAETAVAAGPFGAGASAEVGVKDRSPVFSYVRSRGLYAGAEAMAQVFLHRFDENERIYYWPGITARDILEGRVRIPPNVGPLHRALRDAETGVAQGDSLEKTIYETVKVPPSLAMKRLASTDSDDLLEDGEKLKLPPTPEELEAMERAGIPDEDDLEIERRELQEKLEAQERERQEIRALPPPPRHPYVVKYWNLHPAPGSRRLAPASSSGSETFAPSPLKHVTFSQVDPAEVELPPSPDLPAQREEEQQEQRLREGAKGVDQEGDEGVDEGELEQVDMHRETSDEVVGVPAIQELELSSLRAEEVSQHGPESRSLDQASQSPMGRSPIRPSRPPRARPVSAVASGCSSPGTPRAKVVLLLDYDETITREDTLSLISPPPKEEGGGKPFSHYSELYVEELTKLKERFGERESWEREMEYMRELDEEVEWKVTKQIEEGGLFKGERLEDLLERSSKVEFREGWEEFDDWILKREEEEEEEGKVEIETEIISIGWSARFIRESIERGRKRRERSSPSQVPRRIFSNEVEMKPDPLGQDVGTGRLETKRKGMRTGLDKLERLNQIVKDRDGLTTIYVGDSRTDLACLLQADYGVLLGDPERTRPIREALVRFGGSERLIELQDVLAGKARKEGGNLLVLSHWNQVLRLVQTLAE</sequence>
<evidence type="ECO:0000313" key="1">
    <source>
        <dbReference type="EMBL" id="PWN53519.1"/>
    </source>
</evidence>
<dbReference type="Proteomes" id="UP000245626">
    <property type="component" value="Unassembled WGS sequence"/>
</dbReference>
<evidence type="ECO:0000313" key="2">
    <source>
        <dbReference type="Proteomes" id="UP000245626"/>
    </source>
</evidence>
<keyword evidence="2" id="KW-1185">Reference proteome</keyword>